<evidence type="ECO:0000256" key="1">
    <source>
        <dbReference type="ARBA" id="ARBA00005187"/>
    </source>
</evidence>
<evidence type="ECO:0000256" key="7">
    <source>
        <dbReference type="ARBA" id="ARBA00022962"/>
    </source>
</evidence>
<evidence type="ECO:0000256" key="8">
    <source>
        <dbReference type="ARBA" id="ARBA00048741"/>
    </source>
</evidence>
<keyword evidence="6" id="KW-0061">Asparagine biosynthesis</keyword>
<reference evidence="10 11" key="1">
    <citation type="submission" date="2022-10" db="EMBL/GenBank/DDBJ databases">
        <title>Draft genome assembly of moderately radiation resistant bacterium Metabacillus halosaccharovorans.</title>
        <authorList>
            <person name="Pal S."/>
            <person name="Gopinathan A."/>
        </authorList>
    </citation>
    <scope>NUCLEOTIDE SEQUENCE [LARGE SCALE GENOMIC DNA]</scope>
    <source>
        <strain evidence="10 11">VITHBRA001</strain>
    </source>
</reference>
<evidence type="ECO:0000256" key="5">
    <source>
        <dbReference type="ARBA" id="ARBA00022840"/>
    </source>
</evidence>
<evidence type="ECO:0000256" key="3">
    <source>
        <dbReference type="ARBA" id="ARBA00012737"/>
    </source>
</evidence>
<dbReference type="Pfam" id="PF13537">
    <property type="entry name" value="GATase_7"/>
    <property type="match status" value="1"/>
</dbReference>
<dbReference type="Gene3D" id="3.60.20.10">
    <property type="entry name" value="Glutamine Phosphoribosylpyrophosphate, subunit 1, domain 1"/>
    <property type="match status" value="1"/>
</dbReference>
<name>A0ABT3DM54_9BACI</name>
<dbReference type="InterPro" id="IPR001962">
    <property type="entry name" value="Asn_synthase"/>
</dbReference>
<evidence type="ECO:0000259" key="9">
    <source>
        <dbReference type="PROSITE" id="PS51278"/>
    </source>
</evidence>
<comment type="caution">
    <text evidence="10">The sequence shown here is derived from an EMBL/GenBank/DDBJ whole genome shotgun (WGS) entry which is preliminary data.</text>
</comment>
<keyword evidence="4" id="KW-0547">Nucleotide-binding</keyword>
<dbReference type="CDD" id="cd00712">
    <property type="entry name" value="AsnB"/>
    <property type="match status" value="1"/>
</dbReference>
<dbReference type="PANTHER" id="PTHR43284:SF1">
    <property type="entry name" value="ASPARAGINE SYNTHETASE"/>
    <property type="match status" value="1"/>
</dbReference>
<comment type="pathway">
    <text evidence="1">Amino-acid biosynthesis; L-asparagine biosynthesis; L-asparagine from L-aspartate (L-Gln route): step 1/1.</text>
</comment>
<keyword evidence="6" id="KW-0028">Amino-acid biosynthesis</keyword>
<comment type="similarity">
    <text evidence="2">Belongs to the asparagine synthetase family.</text>
</comment>
<dbReference type="Gene3D" id="3.40.50.620">
    <property type="entry name" value="HUPs"/>
    <property type="match status" value="1"/>
</dbReference>
<dbReference type="InterPro" id="IPR033738">
    <property type="entry name" value="AsnB_N"/>
</dbReference>
<dbReference type="PROSITE" id="PS51278">
    <property type="entry name" value="GATASE_TYPE_2"/>
    <property type="match status" value="1"/>
</dbReference>
<dbReference type="SUPFAM" id="SSF52402">
    <property type="entry name" value="Adenine nucleotide alpha hydrolases-like"/>
    <property type="match status" value="1"/>
</dbReference>
<dbReference type="InterPro" id="IPR017932">
    <property type="entry name" value="GATase_2_dom"/>
</dbReference>
<protein>
    <recommendedName>
        <fullName evidence="3">asparagine synthase (glutamine-hydrolyzing)</fullName>
        <ecNumber evidence="3">6.3.5.4</ecNumber>
    </recommendedName>
</protein>
<dbReference type="InterPro" id="IPR014729">
    <property type="entry name" value="Rossmann-like_a/b/a_fold"/>
</dbReference>
<evidence type="ECO:0000256" key="6">
    <source>
        <dbReference type="ARBA" id="ARBA00022888"/>
    </source>
</evidence>
<dbReference type="SUPFAM" id="SSF56235">
    <property type="entry name" value="N-terminal nucleophile aminohydrolases (Ntn hydrolases)"/>
    <property type="match status" value="1"/>
</dbReference>
<dbReference type="EC" id="6.3.5.4" evidence="3"/>
<dbReference type="PIRSF" id="PIRSF001589">
    <property type="entry name" value="Asn_synthetase_glu-h"/>
    <property type="match status" value="1"/>
</dbReference>
<dbReference type="Pfam" id="PF00733">
    <property type="entry name" value="Asn_synthase"/>
    <property type="match status" value="1"/>
</dbReference>
<dbReference type="EMBL" id="JAOYEY010000050">
    <property type="protein sequence ID" value="MCV9888145.1"/>
    <property type="molecule type" value="Genomic_DNA"/>
</dbReference>
<dbReference type="PANTHER" id="PTHR43284">
    <property type="entry name" value="ASPARAGINE SYNTHETASE (GLUTAMINE-HYDROLYZING)"/>
    <property type="match status" value="1"/>
</dbReference>
<dbReference type="RefSeq" id="WP_264144333.1">
    <property type="nucleotide sequence ID" value="NZ_JAOYEY010000050.1"/>
</dbReference>
<keyword evidence="5" id="KW-0067">ATP-binding</keyword>
<comment type="catalytic activity">
    <reaction evidence="8">
        <text>L-aspartate + L-glutamine + ATP + H2O = L-asparagine + L-glutamate + AMP + diphosphate + H(+)</text>
        <dbReference type="Rhea" id="RHEA:12228"/>
        <dbReference type="ChEBI" id="CHEBI:15377"/>
        <dbReference type="ChEBI" id="CHEBI:15378"/>
        <dbReference type="ChEBI" id="CHEBI:29985"/>
        <dbReference type="ChEBI" id="CHEBI:29991"/>
        <dbReference type="ChEBI" id="CHEBI:30616"/>
        <dbReference type="ChEBI" id="CHEBI:33019"/>
        <dbReference type="ChEBI" id="CHEBI:58048"/>
        <dbReference type="ChEBI" id="CHEBI:58359"/>
        <dbReference type="ChEBI" id="CHEBI:456215"/>
        <dbReference type="EC" id="6.3.5.4"/>
    </reaction>
</comment>
<evidence type="ECO:0000313" key="10">
    <source>
        <dbReference type="EMBL" id="MCV9888145.1"/>
    </source>
</evidence>
<dbReference type="InterPro" id="IPR051786">
    <property type="entry name" value="ASN_synthetase/amidase"/>
</dbReference>
<evidence type="ECO:0000313" key="11">
    <source>
        <dbReference type="Proteomes" id="UP001526147"/>
    </source>
</evidence>
<accession>A0ABT3DM54</accession>
<gene>
    <name evidence="10" type="ORF">OIH86_21085</name>
</gene>
<evidence type="ECO:0000256" key="4">
    <source>
        <dbReference type="ARBA" id="ARBA00022741"/>
    </source>
</evidence>
<proteinExistence type="inferred from homology"/>
<dbReference type="Proteomes" id="UP001526147">
    <property type="component" value="Unassembled WGS sequence"/>
</dbReference>
<sequence>MSAIAGIVHLNDEPINVEQGNNVMSALQKYPADDIQVWHNERIFFGCHAQWITPESVGEQIPYYDYERQLLITADAIIDNRKELFQKLQISTSASAITDSQLILLAYEKWGEDVPKYLVGDFAFLIWDERNQHLFGARDFSGTRTLYFFHNKEKFACCTVIEPLFLLPYIQKNLNEQWLAEFIAIPVTADSVSINTTVYKDIQQIPPSHTIKVQDGKVELSRYSMINSGEKLKLKSSNEYEEAFKEVFDRAVGDRLRTYKQVGSHLSGGLDSGSVVSFASKTLKEKNKKLHTYSYVPVDDFIDWTHRTRIANERPFIESTVQYVGNISDQYLSFPEKNPFSEIDDWLDTMEMPYKFYENSFWLKGIYEQANQQDVGILLNGQRGNWTVSWGHALHFYGTLLKKLKFIKLYKEVKLYSKNLGVNKKRTMKFVLKKALPLLNRPFSSPNQDIFPIWINQDFAARTNVFQKLEEQGVDIKGNTVTDVYKIREKQFEQLHFWGLNGTIGTKLSLRHSLWERDPTNDLRVINFCISVPEDQYVQNGLDRSLIRRSTENLLPDNIRLNQRTRGIQGADGIHRMKKSWQSFIEELNMLSNDSIMSNFINIDVFRDSLEKVKYNPKPEFIYEFEFKILMRSLILYRFLKPFEGR</sequence>
<dbReference type="InterPro" id="IPR006426">
    <property type="entry name" value="Asn_synth_AEB"/>
</dbReference>
<organism evidence="10 11">
    <name type="scientific">Metabacillus halosaccharovorans</name>
    <dbReference type="NCBI Taxonomy" id="930124"/>
    <lineage>
        <taxon>Bacteria</taxon>
        <taxon>Bacillati</taxon>
        <taxon>Bacillota</taxon>
        <taxon>Bacilli</taxon>
        <taxon>Bacillales</taxon>
        <taxon>Bacillaceae</taxon>
        <taxon>Metabacillus</taxon>
    </lineage>
</organism>
<feature type="domain" description="Glutamine amidotransferase type-2" evidence="9">
    <location>
        <begin position="2"/>
        <end position="216"/>
    </location>
</feature>
<evidence type="ECO:0000256" key="2">
    <source>
        <dbReference type="ARBA" id="ARBA00005752"/>
    </source>
</evidence>
<keyword evidence="7" id="KW-0315">Glutamine amidotransferase</keyword>
<dbReference type="InterPro" id="IPR029055">
    <property type="entry name" value="Ntn_hydrolases_N"/>
</dbReference>
<keyword evidence="11" id="KW-1185">Reference proteome</keyword>